<dbReference type="Proteomes" id="UP000219565">
    <property type="component" value="Unassembled WGS sequence"/>
</dbReference>
<accession>A0A285KPG0</accession>
<feature type="domain" description="Glycosyl transferase family 28 C-terminal" evidence="2">
    <location>
        <begin position="230"/>
        <end position="281"/>
    </location>
</feature>
<evidence type="ECO:0000313" key="3">
    <source>
        <dbReference type="EMBL" id="SNY74505.1"/>
    </source>
</evidence>
<dbReference type="OrthoDB" id="9809594at2"/>
<evidence type="ECO:0000259" key="2">
    <source>
        <dbReference type="Pfam" id="PF04101"/>
    </source>
</evidence>
<dbReference type="AlphaFoldDB" id="A0A285KPG0"/>
<dbReference type="EMBL" id="OBEG01000001">
    <property type="protein sequence ID" value="SNY74505.1"/>
    <property type="molecule type" value="Genomic_DNA"/>
</dbReference>
<evidence type="ECO:0000256" key="1">
    <source>
        <dbReference type="ARBA" id="ARBA00022679"/>
    </source>
</evidence>
<dbReference type="SUPFAM" id="SSF53756">
    <property type="entry name" value="UDP-Glycosyltransferase/glycogen phosphorylase"/>
    <property type="match status" value="1"/>
</dbReference>
<protein>
    <submittedName>
        <fullName evidence="3">Glycosyl transferase family 1</fullName>
    </submittedName>
</protein>
<dbReference type="InterPro" id="IPR007235">
    <property type="entry name" value="Glyco_trans_28_C"/>
</dbReference>
<keyword evidence="1 3" id="KW-0808">Transferase</keyword>
<dbReference type="GO" id="GO:0016758">
    <property type="term" value="F:hexosyltransferase activity"/>
    <property type="evidence" value="ECO:0007669"/>
    <property type="project" value="InterPro"/>
</dbReference>
<proteinExistence type="predicted"/>
<dbReference type="RefSeq" id="WP_097243310.1">
    <property type="nucleotide sequence ID" value="NZ_JAMTCW010000001.1"/>
</dbReference>
<dbReference type="Pfam" id="PF04101">
    <property type="entry name" value="Glyco_tran_28_C"/>
    <property type="match status" value="1"/>
</dbReference>
<sequence length="333" mass="36015">MIGYYIHHHGSGHLVRARRISACLAQPVTALTSLTLSDDDVFDDVVHLPAGTPAATVRDPTASGVLHWAPRHDRGLAERMSAVAAWLAATRPDALVVDVSVEVALLARLHGVPVVCMALPGARTDPAHQLVHRVAERLIAAWPRELYDPAWLRPYADKTRYVGGITRFDGRPPLFAARDERPTVLVVGGACGAAFTAGMVRACALRHHQYHWRTIGLGDWVDDPWPELCRADVIVTHAGQGAIADIAAAGKPAVVVPAPRPFDEQLATARTLASAGIALTVDRWPDLEDWPGLLARARELDTDRWRAWQTRGAGLRAAAAIGEVVAERLRSVS</sequence>
<gene>
    <name evidence="3" type="ORF">SAMN04244553_0266</name>
</gene>
<organism evidence="3 4">
    <name type="scientific">Nocardia amikacinitolerans</name>
    <dbReference type="NCBI Taxonomy" id="756689"/>
    <lineage>
        <taxon>Bacteria</taxon>
        <taxon>Bacillati</taxon>
        <taxon>Actinomycetota</taxon>
        <taxon>Actinomycetes</taxon>
        <taxon>Mycobacteriales</taxon>
        <taxon>Nocardiaceae</taxon>
        <taxon>Nocardia</taxon>
    </lineage>
</organism>
<name>A0A285KPG0_9NOCA</name>
<reference evidence="3 4" key="1">
    <citation type="submission" date="2017-09" db="EMBL/GenBank/DDBJ databases">
        <authorList>
            <person name="Ehlers B."/>
            <person name="Leendertz F.H."/>
        </authorList>
    </citation>
    <scope>NUCLEOTIDE SEQUENCE [LARGE SCALE GENOMIC DNA]</scope>
    <source>
        <strain evidence="3 4">DSM 45537</strain>
    </source>
</reference>
<dbReference type="PANTHER" id="PTHR21015:SF22">
    <property type="entry name" value="GLYCOSYLTRANSFERASE"/>
    <property type="match status" value="1"/>
</dbReference>
<evidence type="ECO:0000313" key="4">
    <source>
        <dbReference type="Proteomes" id="UP000219565"/>
    </source>
</evidence>
<dbReference type="PANTHER" id="PTHR21015">
    <property type="entry name" value="UDP-N-ACETYLGLUCOSAMINE--N-ACETYLMURAMYL-(PENTAPEPTIDE) PYROPHOSPHORYL-UNDECAPRENOL N-ACETYLGLUCOSAMINE TRANSFERASE 1"/>
    <property type="match status" value="1"/>
</dbReference>
<dbReference type="Gene3D" id="3.40.50.2000">
    <property type="entry name" value="Glycogen Phosphorylase B"/>
    <property type="match status" value="1"/>
</dbReference>
<dbReference type="STRING" id="1379680.GCA_001612615_00757"/>
<keyword evidence="4" id="KW-1185">Reference proteome</keyword>